<name>A0A8H6FC41_9LECA</name>
<evidence type="ECO:0000313" key="1">
    <source>
        <dbReference type="EMBL" id="KAF6222666.1"/>
    </source>
</evidence>
<evidence type="ECO:0000313" key="2">
    <source>
        <dbReference type="Proteomes" id="UP000593566"/>
    </source>
</evidence>
<organism evidence="1 2">
    <name type="scientific">Letharia lupina</name>
    <dbReference type="NCBI Taxonomy" id="560253"/>
    <lineage>
        <taxon>Eukaryota</taxon>
        <taxon>Fungi</taxon>
        <taxon>Dikarya</taxon>
        <taxon>Ascomycota</taxon>
        <taxon>Pezizomycotina</taxon>
        <taxon>Lecanoromycetes</taxon>
        <taxon>OSLEUM clade</taxon>
        <taxon>Lecanoromycetidae</taxon>
        <taxon>Lecanorales</taxon>
        <taxon>Lecanorineae</taxon>
        <taxon>Parmeliaceae</taxon>
        <taxon>Letharia</taxon>
    </lineage>
</organism>
<dbReference type="RefSeq" id="XP_037152012.1">
    <property type="nucleotide sequence ID" value="XM_037291650.1"/>
</dbReference>
<sequence>MSSPAIHPKATETLFAWDGEPLDEARFHHDRLDDGSDADTNVPRDLVRTSGKAKLKETFLDKLAEVLSREKPQPGEKAKAKHIAAAAMVERDDEATIYVAKNGGLDEVDSSMSHVLPIWVRTIMANGRHRDITEDATLKKLVEYYQKRLEKEWHEIVYAAYELQYDKSTKSELDETAKDASRKLWQCITLPGHLRVSYETIIEGAWHFAIFKKVNIVANDAGVLEEVAHQLSHSLPPIASVYFQRLKGAPADSVRYQIGTALLRTCRSAAADAARASSQKKLQRGGGV</sequence>
<protein>
    <submittedName>
        <fullName evidence="1">Uncharacterized protein</fullName>
    </submittedName>
</protein>
<comment type="caution">
    <text evidence="1">The sequence shown here is derived from an EMBL/GenBank/DDBJ whole genome shotgun (WGS) entry which is preliminary data.</text>
</comment>
<gene>
    <name evidence="1" type="ORF">HO133_000713</name>
</gene>
<dbReference type="GeneID" id="59329131"/>
<reference evidence="1 2" key="1">
    <citation type="journal article" date="2020" name="Genomics">
        <title>Complete, high-quality genomes from long-read metagenomic sequencing of two wolf lichen thalli reveals enigmatic genome architecture.</title>
        <authorList>
            <person name="McKenzie S.K."/>
            <person name="Walston R.F."/>
            <person name="Allen J.L."/>
        </authorList>
    </citation>
    <scope>NUCLEOTIDE SEQUENCE [LARGE SCALE GENOMIC DNA]</scope>
    <source>
        <strain evidence="1">WasteWater1</strain>
    </source>
</reference>
<proteinExistence type="predicted"/>
<keyword evidence="2" id="KW-1185">Reference proteome</keyword>
<dbReference type="AlphaFoldDB" id="A0A8H6FC41"/>
<dbReference type="Proteomes" id="UP000593566">
    <property type="component" value="Unassembled WGS sequence"/>
</dbReference>
<accession>A0A8H6FC41</accession>
<dbReference type="EMBL" id="JACCJB010000011">
    <property type="protein sequence ID" value="KAF6222666.1"/>
    <property type="molecule type" value="Genomic_DNA"/>
</dbReference>